<dbReference type="PANTHER" id="PTHR10890">
    <property type="entry name" value="CYSTEINYL-TRNA SYNTHETASE"/>
    <property type="match status" value="1"/>
</dbReference>
<dbReference type="GO" id="GO:0005524">
    <property type="term" value="F:ATP binding"/>
    <property type="evidence" value="ECO:0007669"/>
    <property type="project" value="UniProtKB-KW"/>
</dbReference>
<feature type="domain" description="tRNA synthetases class I catalytic" evidence="5">
    <location>
        <begin position="2"/>
        <end position="289"/>
    </location>
</feature>
<evidence type="ECO:0000256" key="3">
    <source>
        <dbReference type="ARBA" id="ARBA00022741"/>
    </source>
</evidence>
<proteinExistence type="predicted"/>
<reference evidence="6 7" key="1">
    <citation type="submission" date="2020-05" db="EMBL/GenBank/DDBJ databases">
        <title>Novel Mycoplasma species detected in Mirounga angustirostris (northern elephant seal) from the USA.</title>
        <authorList>
            <person name="Volokhov D.V."/>
        </authorList>
    </citation>
    <scope>NUCLEOTIDE SEQUENCE [LARGE SCALE GENOMIC DNA]</scope>
    <source>
        <strain evidence="6 7">Mirounga ES2806-GEN</strain>
    </source>
</reference>
<keyword evidence="7" id="KW-1185">Reference proteome</keyword>
<comment type="subunit">
    <text evidence="1">Monomer.</text>
</comment>
<dbReference type="PRINTS" id="PR00983">
    <property type="entry name" value="TRNASYNTHCYS"/>
</dbReference>
<evidence type="ECO:0000313" key="6">
    <source>
        <dbReference type="EMBL" id="QJR43524.1"/>
    </source>
</evidence>
<dbReference type="KEGG" id="mmir:HLA87_01840"/>
<evidence type="ECO:0000259" key="5">
    <source>
        <dbReference type="Pfam" id="PF01406"/>
    </source>
</evidence>
<dbReference type="Proteomes" id="UP000500686">
    <property type="component" value="Chromosome"/>
</dbReference>
<keyword evidence="2 6" id="KW-0436">Ligase</keyword>
<organism evidence="6 7">
    <name type="scientific">Mycoplasma miroungigenitalium</name>
    <dbReference type="NCBI Taxonomy" id="754515"/>
    <lineage>
        <taxon>Bacteria</taxon>
        <taxon>Bacillati</taxon>
        <taxon>Mycoplasmatota</taxon>
        <taxon>Mollicutes</taxon>
        <taxon>Mycoplasmataceae</taxon>
        <taxon>Mycoplasma</taxon>
    </lineage>
</organism>
<dbReference type="EMBL" id="CP053096">
    <property type="protein sequence ID" value="QJR43524.1"/>
    <property type="molecule type" value="Genomic_DNA"/>
</dbReference>
<dbReference type="InterPro" id="IPR024909">
    <property type="entry name" value="Cys-tRNA/MSH_ligase"/>
</dbReference>
<accession>A0A6M4J946</accession>
<evidence type="ECO:0000256" key="4">
    <source>
        <dbReference type="ARBA" id="ARBA00022840"/>
    </source>
</evidence>
<keyword evidence="3" id="KW-0547">Nucleotide-binding</keyword>
<gene>
    <name evidence="6" type="ORF">HLA87_01840</name>
</gene>
<dbReference type="GO" id="GO:0006423">
    <property type="term" value="P:cysteinyl-tRNA aminoacylation"/>
    <property type="evidence" value="ECO:0007669"/>
    <property type="project" value="TreeGrafter"/>
</dbReference>
<evidence type="ECO:0000256" key="1">
    <source>
        <dbReference type="ARBA" id="ARBA00011245"/>
    </source>
</evidence>
<dbReference type="PANTHER" id="PTHR10890:SF3">
    <property type="entry name" value="CYSTEINE--TRNA LIGASE, CYTOPLASMIC"/>
    <property type="match status" value="1"/>
</dbReference>
<dbReference type="RefSeq" id="WP_171111359.1">
    <property type="nucleotide sequence ID" value="NZ_CP053096.1"/>
</dbReference>
<dbReference type="AlphaFoldDB" id="A0A6M4J946"/>
<evidence type="ECO:0000313" key="7">
    <source>
        <dbReference type="Proteomes" id="UP000500686"/>
    </source>
</evidence>
<dbReference type="SUPFAM" id="SSF52374">
    <property type="entry name" value="Nucleotidylyl transferase"/>
    <property type="match status" value="1"/>
</dbReference>
<dbReference type="GO" id="GO:0004817">
    <property type="term" value="F:cysteine-tRNA ligase activity"/>
    <property type="evidence" value="ECO:0007669"/>
    <property type="project" value="TreeGrafter"/>
</dbReference>
<protein>
    <submittedName>
        <fullName evidence="6">Class I tRNA ligase family protein</fullName>
    </submittedName>
</protein>
<keyword evidence="4" id="KW-0067">ATP-binding</keyword>
<evidence type="ECO:0000256" key="2">
    <source>
        <dbReference type="ARBA" id="ARBA00022598"/>
    </source>
</evidence>
<dbReference type="GO" id="GO:0005829">
    <property type="term" value="C:cytosol"/>
    <property type="evidence" value="ECO:0007669"/>
    <property type="project" value="TreeGrafter"/>
</dbReference>
<dbReference type="Pfam" id="PF01406">
    <property type="entry name" value="tRNA-synt_1e"/>
    <property type="match status" value="1"/>
</dbReference>
<dbReference type="Gene3D" id="3.40.50.620">
    <property type="entry name" value="HUPs"/>
    <property type="match status" value="1"/>
</dbReference>
<name>A0A6M4J946_9MOLU</name>
<dbReference type="InterPro" id="IPR014729">
    <property type="entry name" value="Rossmann-like_a/b/a_fold"/>
</dbReference>
<sequence length="410" mass="47563">MIKLYICGPTVYNNPHIGNLRAIVTFDLILKAMRFLKKDFCLVHNITDIDDKIINKAIESNKTEKEISEKYTQVYFNLLKMLNVDTITCVEKVTDNMDVITKYIQRLIDTGNAYSDSEGNVWFDVQKNADSYGCVSGQKIEKMAFEEQNINKKFPADFALWKNTKVGIKYNSPFGQGRPGWHTECCALIDKHFSSQGVDIHSGGMDLTFPHHENENIQHFALHNKHLASEWLRTGQINLEGVKMSKSLGNVISPEEFFNKYGVEIYKLMILTAKFSAPINITEELFKNLKSVESKYIKVIFQIFLNHGNNFEKLSSSEETIKIFEALANYDFAKYNMLLNEEIKKYNKYKTYEVAQTIITVLNILHPTLTNYKNYLESIKLFDEWRSFVEKKDYLNADICREKLMKTGHY</sequence>
<dbReference type="InterPro" id="IPR032678">
    <property type="entry name" value="tRNA-synt_1_cat_dom"/>
</dbReference>